<reference evidence="2" key="1">
    <citation type="submission" date="2020-04" db="EMBL/GenBank/DDBJ databases">
        <title>Draft genome resource of the tomato pathogen Pseudocercospora fuligena.</title>
        <authorList>
            <person name="Zaccaron A."/>
        </authorList>
    </citation>
    <scope>NUCLEOTIDE SEQUENCE</scope>
    <source>
        <strain evidence="2">PF001</strain>
    </source>
</reference>
<feature type="region of interest" description="Disordered" evidence="1">
    <location>
        <begin position="118"/>
        <end position="164"/>
    </location>
</feature>
<protein>
    <submittedName>
        <fullName evidence="2">Uncharacterized protein</fullName>
    </submittedName>
</protein>
<feature type="compositionally biased region" description="Polar residues" evidence="1">
    <location>
        <begin position="151"/>
        <end position="164"/>
    </location>
</feature>
<dbReference type="OrthoDB" id="3867271at2759"/>
<dbReference type="Proteomes" id="UP000660729">
    <property type="component" value="Unassembled WGS sequence"/>
</dbReference>
<dbReference type="AlphaFoldDB" id="A0A8H6RV33"/>
<feature type="compositionally biased region" description="Polar residues" evidence="1">
    <location>
        <begin position="124"/>
        <end position="144"/>
    </location>
</feature>
<comment type="caution">
    <text evidence="2">The sequence shown here is derived from an EMBL/GenBank/DDBJ whole genome shotgun (WGS) entry which is preliminary data.</text>
</comment>
<dbReference type="EMBL" id="JABCIY010000004">
    <property type="protein sequence ID" value="KAF7197942.1"/>
    <property type="molecule type" value="Genomic_DNA"/>
</dbReference>
<name>A0A8H6RV33_9PEZI</name>
<feature type="region of interest" description="Disordered" evidence="1">
    <location>
        <begin position="226"/>
        <end position="284"/>
    </location>
</feature>
<keyword evidence="3" id="KW-1185">Reference proteome</keyword>
<accession>A0A8H6RV33</accession>
<evidence type="ECO:0000313" key="2">
    <source>
        <dbReference type="EMBL" id="KAF7197942.1"/>
    </source>
</evidence>
<feature type="compositionally biased region" description="Polar residues" evidence="1">
    <location>
        <begin position="244"/>
        <end position="260"/>
    </location>
</feature>
<sequence>MHQAVNVSSQNRLVPLEDGWTLQDKGWAVKDSRSTLLRTAVLPVHIFLLNPSFKLVAQQLSRPAVQRITTPDPNIMACDTVDTAFTDAFLDGSWAKDESSNFGLDAIAEFNAASNALPGDTVDPQLTFSNPSTPPTNNGGFSQNPPAPNPDLNQTLSPSSNVYENYSSMNIDASSTPYFQSIETNPAPAYQPSPLRHEQHFMHRRSVSEPPADMGQNVFFTRSDHYLGQPINQPKSRPIKSLPRNKNQRGQPYPPRQSTRNHPHPQALQSVPGFRPGVQRSQTQPVHAQQYAPTSSPMSHYPHAISPPRQPYIQQPSPANMMHEQQFTPMTTTRVCTPVPEAVMASPPMIDPALSQASTPSRVEKRQQTVSIPVSLEELRKMIFDAVQKAIGEEKAQSSTKEDDVSEGVSPRQQRQVHMEEVVDEDAGVMKIE</sequence>
<gene>
    <name evidence="2" type="ORF">HII31_00656</name>
</gene>
<feature type="compositionally biased region" description="Basic and acidic residues" evidence="1">
    <location>
        <begin position="392"/>
        <end position="403"/>
    </location>
</feature>
<feature type="region of interest" description="Disordered" evidence="1">
    <location>
        <begin position="392"/>
        <end position="433"/>
    </location>
</feature>
<organism evidence="2 3">
    <name type="scientific">Pseudocercospora fuligena</name>
    <dbReference type="NCBI Taxonomy" id="685502"/>
    <lineage>
        <taxon>Eukaryota</taxon>
        <taxon>Fungi</taxon>
        <taxon>Dikarya</taxon>
        <taxon>Ascomycota</taxon>
        <taxon>Pezizomycotina</taxon>
        <taxon>Dothideomycetes</taxon>
        <taxon>Dothideomycetidae</taxon>
        <taxon>Mycosphaerellales</taxon>
        <taxon>Mycosphaerellaceae</taxon>
        <taxon>Pseudocercospora</taxon>
    </lineage>
</organism>
<evidence type="ECO:0000256" key="1">
    <source>
        <dbReference type="SAM" id="MobiDB-lite"/>
    </source>
</evidence>
<proteinExistence type="predicted"/>
<evidence type="ECO:0000313" key="3">
    <source>
        <dbReference type="Proteomes" id="UP000660729"/>
    </source>
</evidence>